<dbReference type="SUPFAM" id="SSF52833">
    <property type="entry name" value="Thioredoxin-like"/>
    <property type="match status" value="1"/>
</dbReference>
<dbReference type="Pfam" id="PF00085">
    <property type="entry name" value="Thioredoxin"/>
    <property type="match status" value="1"/>
</dbReference>
<dbReference type="CDD" id="cd02947">
    <property type="entry name" value="TRX_family"/>
    <property type="match status" value="1"/>
</dbReference>
<evidence type="ECO:0000256" key="1">
    <source>
        <dbReference type="SAM" id="Phobius"/>
    </source>
</evidence>
<keyword evidence="1" id="KW-0472">Membrane</keyword>
<proteinExistence type="predicted"/>
<dbReference type="EMBL" id="CAEZUW010000021">
    <property type="protein sequence ID" value="CAB4607882.1"/>
    <property type="molecule type" value="Genomic_DNA"/>
</dbReference>
<dbReference type="AlphaFoldDB" id="A0A6J6AY61"/>
<organism evidence="3">
    <name type="scientific">freshwater metagenome</name>
    <dbReference type="NCBI Taxonomy" id="449393"/>
    <lineage>
        <taxon>unclassified sequences</taxon>
        <taxon>metagenomes</taxon>
        <taxon>ecological metagenomes</taxon>
    </lineage>
</organism>
<keyword evidence="1" id="KW-0812">Transmembrane</keyword>
<reference evidence="3" key="1">
    <citation type="submission" date="2020-05" db="EMBL/GenBank/DDBJ databases">
        <authorList>
            <person name="Chiriac C."/>
            <person name="Salcher M."/>
            <person name="Ghai R."/>
            <person name="Kavagutti S V."/>
        </authorList>
    </citation>
    <scope>NUCLEOTIDE SEQUENCE</scope>
</reference>
<evidence type="ECO:0000259" key="2">
    <source>
        <dbReference type="Pfam" id="PF00085"/>
    </source>
</evidence>
<sequence length="147" mass="16244">MDQTSRLLLVLGVITLASILGLIWRTMQGRAKLLKSGLQVDLKELGATKDGLPVTEFGERITFLQFSSEFCATCKSTARVFGELENHSSDVLHIEVDITNRLDLANKYNILQTPTTLVLDRRGVVQSRIGGAPKQNTLEEQLGTFVI</sequence>
<evidence type="ECO:0000313" key="3">
    <source>
        <dbReference type="EMBL" id="CAB4530989.1"/>
    </source>
</evidence>
<keyword evidence="1" id="KW-1133">Transmembrane helix</keyword>
<dbReference type="EMBL" id="CAEZSH010000002">
    <property type="protein sequence ID" value="CAB4530989.1"/>
    <property type="molecule type" value="Genomic_DNA"/>
</dbReference>
<dbReference type="InterPro" id="IPR036249">
    <property type="entry name" value="Thioredoxin-like_sf"/>
</dbReference>
<dbReference type="InterPro" id="IPR013766">
    <property type="entry name" value="Thioredoxin_domain"/>
</dbReference>
<feature type="domain" description="Thioredoxin" evidence="2">
    <location>
        <begin position="60"/>
        <end position="142"/>
    </location>
</feature>
<gene>
    <name evidence="3" type="ORF">UFOPK1410_00030</name>
    <name evidence="4" type="ORF">UFOPK1855_00235</name>
</gene>
<name>A0A6J6AY61_9ZZZZ</name>
<accession>A0A6J6AY61</accession>
<feature type="transmembrane region" description="Helical" evidence="1">
    <location>
        <begin position="6"/>
        <end position="24"/>
    </location>
</feature>
<evidence type="ECO:0000313" key="4">
    <source>
        <dbReference type="EMBL" id="CAB4607882.1"/>
    </source>
</evidence>
<dbReference type="Gene3D" id="3.40.30.10">
    <property type="entry name" value="Glutaredoxin"/>
    <property type="match status" value="1"/>
</dbReference>
<protein>
    <submittedName>
        <fullName evidence="3">Unannotated protein</fullName>
    </submittedName>
</protein>